<dbReference type="RefSeq" id="WP_029633463.1">
    <property type="nucleotide sequence ID" value="NZ_JACJTA010000010.1"/>
</dbReference>
<proteinExistence type="predicted"/>
<comment type="caution">
    <text evidence="3">The sequence shown here is derived from an EMBL/GenBank/DDBJ whole genome shotgun (WGS) entry which is preliminary data.</text>
</comment>
<dbReference type="PROSITE" id="PS50839">
    <property type="entry name" value="CHASE"/>
    <property type="match status" value="1"/>
</dbReference>
<keyword evidence="1" id="KW-0812">Transmembrane</keyword>
<organism evidence="3 4">
    <name type="scientific">Scytonema hofmannii FACHB-248</name>
    <dbReference type="NCBI Taxonomy" id="1842502"/>
    <lineage>
        <taxon>Bacteria</taxon>
        <taxon>Bacillati</taxon>
        <taxon>Cyanobacteriota</taxon>
        <taxon>Cyanophyceae</taxon>
        <taxon>Nostocales</taxon>
        <taxon>Scytonemataceae</taxon>
        <taxon>Scytonema</taxon>
    </lineage>
</organism>
<keyword evidence="4" id="KW-1185">Reference proteome</keyword>
<name>A0ABR8GNK8_9CYAN</name>
<dbReference type="InterPro" id="IPR006189">
    <property type="entry name" value="CHASE_dom"/>
</dbReference>
<evidence type="ECO:0000256" key="1">
    <source>
        <dbReference type="SAM" id="Phobius"/>
    </source>
</evidence>
<reference evidence="3 4" key="1">
    <citation type="journal article" date="2020" name="ISME J.">
        <title>Comparative genomics reveals insights into cyanobacterial evolution and habitat adaptation.</title>
        <authorList>
            <person name="Chen M.Y."/>
            <person name="Teng W.K."/>
            <person name="Zhao L."/>
            <person name="Hu C.X."/>
            <person name="Zhou Y.K."/>
            <person name="Han B.P."/>
            <person name="Song L.R."/>
            <person name="Shu W.S."/>
        </authorList>
    </citation>
    <scope>NUCLEOTIDE SEQUENCE [LARGE SCALE GENOMIC DNA]</scope>
    <source>
        <strain evidence="3 4">FACHB-248</strain>
    </source>
</reference>
<dbReference type="Proteomes" id="UP000660380">
    <property type="component" value="Unassembled WGS sequence"/>
</dbReference>
<gene>
    <name evidence="3" type="ORF">H6G81_07330</name>
</gene>
<keyword evidence="1" id="KW-0472">Membrane</keyword>
<evidence type="ECO:0000313" key="3">
    <source>
        <dbReference type="EMBL" id="MBD2604348.1"/>
    </source>
</evidence>
<keyword evidence="1" id="KW-1133">Transmembrane helix</keyword>
<feature type="domain" description="CHASE" evidence="2">
    <location>
        <begin position="135"/>
        <end position="178"/>
    </location>
</feature>
<sequence>MRKRYLYRWFKLFRFIFPQTSQNRLYQLFTHQNIGRSLPVAIGIVISIVVLLLWQSLLIYQQNEINLLIAQEATAVKTDLSSRLNTRIPALERMARRWEASGGTLRSIWEIDAANYLKDLKGYQAIQWVDSTAHVRWIAPLKGNEATLNLDLSQSAERRTTLLTARNTRQTTLTRTLPRTKTGW</sequence>
<protein>
    <submittedName>
        <fullName evidence="3">CHASE domain-containing protein</fullName>
    </submittedName>
</protein>
<accession>A0ABR8GNK8</accession>
<evidence type="ECO:0000313" key="4">
    <source>
        <dbReference type="Proteomes" id="UP000660380"/>
    </source>
</evidence>
<feature type="transmembrane region" description="Helical" evidence="1">
    <location>
        <begin position="38"/>
        <end position="60"/>
    </location>
</feature>
<dbReference type="EMBL" id="JACJTA010000010">
    <property type="protein sequence ID" value="MBD2604348.1"/>
    <property type="molecule type" value="Genomic_DNA"/>
</dbReference>
<evidence type="ECO:0000259" key="2">
    <source>
        <dbReference type="PROSITE" id="PS50839"/>
    </source>
</evidence>